<evidence type="ECO:0000313" key="11">
    <source>
        <dbReference type="EMBL" id="MBM3225026.1"/>
    </source>
</evidence>
<dbReference type="PANTHER" id="PTHR38686">
    <property type="entry name" value="APOLIPOPROTEIN N-ACYLTRANSFERASE"/>
    <property type="match status" value="1"/>
</dbReference>
<dbReference type="InterPro" id="IPR004563">
    <property type="entry name" value="Apolipo_AcylTrfase"/>
</dbReference>
<feature type="transmembrane region" description="Helical" evidence="9">
    <location>
        <begin position="34"/>
        <end position="54"/>
    </location>
</feature>
<sequence>VLLFAIIGIGNGVRLGIFAWWVRRAESVTQPWWCRLLLPACSYVALDYLFPRVFPWYLGVLQLPGVPFIQVADITGVHGVTWMLVLCSTVVTACLPGTPQALRTARRPMLLTCTVLLLLQGLYGAARLVQLTTAMQQAPPLRVALIQPNIGMYEKRSGADRDAQLDLQLGLSAATLEQHPDLIIWPESMYPFGVPTHFQQLPWPVPLDTQPLHWLIGALSYAGTGSTRQVFNSALLLTSEGKILGRYDKQHLLAFGEYIPFQEIFPFLRSISPAIGNLTPGTGGILTLPGGIGLGPLICYEDIVPELARRAVQQGAHVLVNLTNDIWFGETWAPYQHRTLAAFRAVENRVYLLRVTNTGLTSVIDALGREQTALPLFQADALVHTIRPLRMPSLYTRLGDWFAWLASGGALWLSWRYRVTPQR</sequence>
<reference evidence="11" key="1">
    <citation type="submission" date="2019-03" db="EMBL/GenBank/DDBJ databases">
        <title>Lake Tanganyika Metagenome-Assembled Genomes (MAGs).</title>
        <authorList>
            <person name="Tran P."/>
        </authorList>
    </citation>
    <scope>NUCLEOTIDE SEQUENCE</scope>
    <source>
        <strain evidence="11">K_DeepCast_65m_m2_066</strain>
    </source>
</reference>
<dbReference type="Gene3D" id="3.60.110.10">
    <property type="entry name" value="Carbon-nitrogen hydrolase"/>
    <property type="match status" value="1"/>
</dbReference>
<evidence type="ECO:0000256" key="8">
    <source>
        <dbReference type="ARBA" id="ARBA00023315"/>
    </source>
</evidence>
<dbReference type="EMBL" id="VGLS01000461">
    <property type="protein sequence ID" value="MBM3225026.1"/>
    <property type="molecule type" value="Genomic_DNA"/>
</dbReference>
<keyword evidence="7 9" id="KW-0472">Membrane</keyword>
<dbReference type="PROSITE" id="PS50263">
    <property type="entry name" value="CN_HYDROLASE"/>
    <property type="match status" value="1"/>
</dbReference>
<dbReference type="Proteomes" id="UP000712673">
    <property type="component" value="Unassembled WGS sequence"/>
</dbReference>
<protein>
    <submittedName>
        <fullName evidence="11">Apolipoprotein N-acyltransferase</fullName>
    </submittedName>
</protein>
<dbReference type="Pfam" id="PF00795">
    <property type="entry name" value="CN_hydrolase"/>
    <property type="match status" value="1"/>
</dbReference>
<evidence type="ECO:0000256" key="9">
    <source>
        <dbReference type="SAM" id="Phobius"/>
    </source>
</evidence>
<dbReference type="Pfam" id="PF20154">
    <property type="entry name" value="LNT_N"/>
    <property type="match status" value="1"/>
</dbReference>
<proteinExistence type="inferred from homology"/>
<name>A0A937W4L7_UNCTE</name>
<dbReference type="AlphaFoldDB" id="A0A937W4L7"/>
<dbReference type="GO" id="GO:0042158">
    <property type="term" value="P:lipoprotein biosynthetic process"/>
    <property type="evidence" value="ECO:0007669"/>
    <property type="project" value="InterPro"/>
</dbReference>
<evidence type="ECO:0000256" key="2">
    <source>
        <dbReference type="ARBA" id="ARBA00010065"/>
    </source>
</evidence>
<evidence type="ECO:0000256" key="3">
    <source>
        <dbReference type="ARBA" id="ARBA00022475"/>
    </source>
</evidence>
<keyword evidence="5 9" id="KW-0812">Transmembrane</keyword>
<dbReference type="HAMAP" id="MF_01148">
    <property type="entry name" value="Lnt"/>
    <property type="match status" value="1"/>
</dbReference>
<evidence type="ECO:0000256" key="4">
    <source>
        <dbReference type="ARBA" id="ARBA00022679"/>
    </source>
</evidence>
<dbReference type="PANTHER" id="PTHR38686:SF1">
    <property type="entry name" value="APOLIPOPROTEIN N-ACYLTRANSFERASE"/>
    <property type="match status" value="1"/>
</dbReference>
<organism evidence="11 12">
    <name type="scientific">Tectimicrobiota bacterium</name>
    <dbReference type="NCBI Taxonomy" id="2528274"/>
    <lineage>
        <taxon>Bacteria</taxon>
        <taxon>Pseudomonadati</taxon>
        <taxon>Nitrospinota/Tectimicrobiota group</taxon>
        <taxon>Candidatus Tectimicrobiota</taxon>
    </lineage>
</organism>
<gene>
    <name evidence="11" type="primary">lnt</name>
    <name evidence="11" type="ORF">FJZ47_14650</name>
</gene>
<evidence type="ECO:0000256" key="1">
    <source>
        <dbReference type="ARBA" id="ARBA00004651"/>
    </source>
</evidence>
<keyword evidence="3" id="KW-1003">Cell membrane</keyword>
<comment type="similarity">
    <text evidence="2">Belongs to the CN hydrolase family. Apolipoprotein N-acyltransferase subfamily.</text>
</comment>
<dbReference type="InterPro" id="IPR003010">
    <property type="entry name" value="C-N_Hydrolase"/>
</dbReference>
<dbReference type="SUPFAM" id="SSF56317">
    <property type="entry name" value="Carbon-nitrogen hydrolase"/>
    <property type="match status" value="1"/>
</dbReference>
<accession>A0A937W4L7</accession>
<dbReference type="CDD" id="cd07571">
    <property type="entry name" value="ALP_N-acyl_transferase"/>
    <property type="match status" value="1"/>
</dbReference>
<keyword evidence="8" id="KW-0012">Acyltransferase</keyword>
<evidence type="ECO:0000256" key="7">
    <source>
        <dbReference type="ARBA" id="ARBA00023136"/>
    </source>
</evidence>
<feature type="transmembrane region" description="Helical" evidence="9">
    <location>
        <begin position="108"/>
        <end position="126"/>
    </location>
</feature>
<evidence type="ECO:0000256" key="5">
    <source>
        <dbReference type="ARBA" id="ARBA00022692"/>
    </source>
</evidence>
<feature type="non-terminal residue" evidence="11">
    <location>
        <position position="1"/>
    </location>
</feature>
<dbReference type="GO" id="GO:0005886">
    <property type="term" value="C:plasma membrane"/>
    <property type="evidence" value="ECO:0007669"/>
    <property type="project" value="UniProtKB-SubCell"/>
</dbReference>
<dbReference type="InterPro" id="IPR045378">
    <property type="entry name" value="LNT_N"/>
</dbReference>
<feature type="domain" description="CN hydrolase" evidence="10">
    <location>
        <begin position="141"/>
        <end position="388"/>
    </location>
</feature>
<evidence type="ECO:0000256" key="6">
    <source>
        <dbReference type="ARBA" id="ARBA00022989"/>
    </source>
</evidence>
<dbReference type="GO" id="GO:0016410">
    <property type="term" value="F:N-acyltransferase activity"/>
    <property type="evidence" value="ECO:0007669"/>
    <property type="project" value="InterPro"/>
</dbReference>
<keyword evidence="6 9" id="KW-1133">Transmembrane helix</keyword>
<comment type="caution">
    <text evidence="11">The sequence shown here is derived from an EMBL/GenBank/DDBJ whole genome shotgun (WGS) entry which is preliminary data.</text>
</comment>
<dbReference type="NCBIfam" id="TIGR00546">
    <property type="entry name" value="lnt"/>
    <property type="match status" value="1"/>
</dbReference>
<feature type="transmembrane region" description="Helical" evidence="9">
    <location>
        <begin position="74"/>
        <end position="96"/>
    </location>
</feature>
<comment type="subcellular location">
    <subcellularLocation>
        <location evidence="1">Cell membrane</location>
        <topology evidence="1">Multi-pass membrane protein</topology>
    </subcellularLocation>
</comment>
<keyword evidence="4" id="KW-0808">Transferase</keyword>
<dbReference type="InterPro" id="IPR036526">
    <property type="entry name" value="C-N_Hydrolase_sf"/>
</dbReference>
<evidence type="ECO:0000259" key="10">
    <source>
        <dbReference type="PROSITE" id="PS50263"/>
    </source>
</evidence>
<feature type="transmembrane region" description="Helical" evidence="9">
    <location>
        <begin position="6"/>
        <end position="22"/>
    </location>
</feature>
<evidence type="ECO:0000313" key="12">
    <source>
        <dbReference type="Proteomes" id="UP000712673"/>
    </source>
</evidence>